<dbReference type="AlphaFoldDB" id="A0A1I0KA17"/>
<feature type="transmembrane region" description="Helical" evidence="1">
    <location>
        <begin position="59"/>
        <end position="79"/>
    </location>
</feature>
<dbReference type="RefSeq" id="WP_091084783.1">
    <property type="nucleotide sequence ID" value="NZ_FOHX01000007.1"/>
</dbReference>
<dbReference type="STRING" id="568860.SAMN05421811_107274"/>
<feature type="transmembrane region" description="Helical" evidence="1">
    <location>
        <begin position="238"/>
        <end position="257"/>
    </location>
</feature>
<protein>
    <submittedName>
        <fullName evidence="2">ABC-type transport system involved in multi-copper enzyme maturation, permease component</fullName>
    </submittedName>
</protein>
<keyword evidence="1" id="KW-0812">Transmembrane</keyword>
<organism evidence="2 3">
    <name type="scientific">Nonomuraea wenchangensis</name>
    <dbReference type="NCBI Taxonomy" id="568860"/>
    <lineage>
        <taxon>Bacteria</taxon>
        <taxon>Bacillati</taxon>
        <taxon>Actinomycetota</taxon>
        <taxon>Actinomycetes</taxon>
        <taxon>Streptosporangiales</taxon>
        <taxon>Streptosporangiaceae</taxon>
        <taxon>Nonomuraea</taxon>
    </lineage>
</organism>
<reference evidence="2 3" key="1">
    <citation type="submission" date="2016-10" db="EMBL/GenBank/DDBJ databases">
        <authorList>
            <person name="de Groot N.N."/>
        </authorList>
    </citation>
    <scope>NUCLEOTIDE SEQUENCE [LARGE SCALE GENOMIC DNA]</scope>
    <source>
        <strain evidence="2 3">CGMCC 4.5598</strain>
    </source>
</reference>
<keyword evidence="1" id="KW-1133">Transmembrane helix</keyword>
<evidence type="ECO:0000256" key="1">
    <source>
        <dbReference type="SAM" id="Phobius"/>
    </source>
</evidence>
<keyword evidence="3" id="KW-1185">Reference proteome</keyword>
<evidence type="ECO:0000313" key="2">
    <source>
        <dbReference type="EMBL" id="SEU20756.1"/>
    </source>
</evidence>
<dbReference type="Proteomes" id="UP000199361">
    <property type="component" value="Unassembled WGS sequence"/>
</dbReference>
<accession>A0A1I0KA17</accession>
<feature type="transmembrane region" description="Helical" evidence="1">
    <location>
        <begin position="106"/>
        <end position="129"/>
    </location>
</feature>
<dbReference type="EMBL" id="FOHX01000007">
    <property type="protein sequence ID" value="SEU20756.1"/>
    <property type="molecule type" value="Genomic_DNA"/>
</dbReference>
<proteinExistence type="predicted"/>
<dbReference type="OrthoDB" id="5244396at2"/>
<sequence length="265" mass="27424">MRPLIHAELRRLLATRMWLGTLLVAALLGGGLIGLLALVGPENFDPPMPGLHTEAGVRAVLGFLGFTAFVPAAVGTLALTSEYRHRTITVTFLYAPDRWRVLAAKLVTYGLAGVVYGLVLSGTAAVSLFGAAAARGVTLGLPAGTVVELLARLGVAMAAYMVLGVGMGALIRHQVAALCVVVGYLYGAELLLVMIPGVRHLYPLLPGGATAALTDFTAVADALAQQLSSEPVRLLSPLAGALVLLGYTALASTAALLRPLRRDVA</sequence>
<evidence type="ECO:0000313" key="3">
    <source>
        <dbReference type="Proteomes" id="UP000199361"/>
    </source>
</evidence>
<gene>
    <name evidence="2" type="ORF">SAMN05421811_107274</name>
</gene>
<feature type="transmembrane region" description="Helical" evidence="1">
    <location>
        <begin position="175"/>
        <end position="195"/>
    </location>
</feature>
<keyword evidence="1" id="KW-0472">Membrane</keyword>
<feature type="transmembrane region" description="Helical" evidence="1">
    <location>
        <begin position="149"/>
        <end position="170"/>
    </location>
</feature>
<name>A0A1I0KA17_9ACTN</name>
<feature type="transmembrane region" description="Helical" evidence="1">
    <location>
        <begin position="21"/>
        <end position="39"/>
    </location>
</feature>